<evidence type="ECO:0000256" key="1">
    <source>
        <dbReference type="SAM" id="MobiDB-lite"/>
    </source>
</evidence>
<keyword evidence="3" id="KW-1185">Reference proteome</keyword>
<protein>
    <submittedName>
        <fullName evidence="2">Uncharacterized protein</fullName>
    </submittedName>
</protein>
<feature type="region of interest" description="Disordered" evidence="1">
    <location>
        <begin position="199"/>
        <end position="240"/>
    </location>
</feature>
<feature type="region of interest" description="Disordered" evidence="1">
    <location>
        <begin position="70"/>
        <end position="89"/>
    </location>
</feature>
<gene>
    <name evidence="2" type="ORF">H2200_013491</name>
</gene>
<evidence type="ECO:0000313" key="3">
    <source>
        <dbReference type="Proteomes" id="UP001172673"/>
    </source>
</evidence>
<comment type="caution">
    <text evidence="2">The sequence shown here is derived from an EMBL/GenBank/DDBJ whole genome shotgun (WGS) entry which is preliminary data.</text>
</comment>
<sequence length="442" mass="48048">MDLFSNLPKPLEHSLPARPPFSLTPLSYTTYGAAAPPGTTQPTAGILPLPPPPGLGLPSLTPMSLAQVAPRPASVVPQPVSKQTKKKKLPLSEWPKPDLQRRQEAIDMTVRALQPSLDSSYPTFKHLKNAVLELHKANLQVPKIPSSKSENDMRSDIVHQTAAFLASKNIINIDASEQQLPAGRLESSAGPMNIKVEEGSHRRPVDLVSSSPEPGRASRTVSLAPRPALPPITGPAAPDAPPGPVFVRLEPCEQKSLSSLGDRRGWVAVFKDKSTVRCLHNHIEVDALLVLSGANDVKGSSVWERVKASNDCIFVDGKSQSMYDSYSPCTKLIVSECWLEAAAARQVALEHKVLPSLTRLLFISHNFNDYLPEVRYKCLSCMALSFDTRIKFINHSKRCQGGYDPIFCLCGAAAPDEAAYLGHTSVCGLFKRFEGDFAARNA</sequence>
<dbReference type="AlphaFoldDB" id="A0AA38WPW9"/>
<name>A0AA38WPW9_9EURO</name>
<accession>A0AA38WPW9</accession>
<organism evidence="2 3">
    <name type="scientific">Cladophialophora chaetospira</name>
    <dbReference type="NCBI Taxonomy" id="386627"/>
    <lineage>
        <taxon>Eukaryota</taxon>
        <taxon>Fungi</taxon>
        <taxon>Dikarya</taxon>
        <taxon>Ascomycota</taxon>
        <taxon>Pezizomycotina</taxon>
        <taxon>Eurotiomycetes</taxon>
        <taxon>Chaetothyriomycetidae</taxon>
        <taxon>Chaetothyriales</taxon>
        <taxon>Herpotrichiellaceae</taxon>
        <taxon>Cladophialophora</taxon>
    </lineage>
</organism>
<feature type="compositionally biased region" description="Pro residues" evidence="1">
    <location>
        <begin position="227"/>
        <end position="240"/>
    </location>
</feature>
<proteinExistence type="predicted"/>
<dbReference type="EMBL" id="JAPDRK010000030">
    <property type="protein sequence ID" value="KAJ9601932.1"/>
    <property type="molecule type" value="Genomic_DNA"/>
</dbReference>
<reference evidence="2" key="1">
    <citation type="submission" date="2022-10" db="EMBL/GenBank/DDBJ databases">
        <title>Culturing micro-colonial fungi from biological soil crusts in the Mojave desert and describing Neophaeococcomyces mojavensis, and introducing the new genera and species Taxawa tesnikishii.</title>
        <authorList>
            <person name="Kurbessoian T."/>
            <person name="Stajich J.E."/>
        </authorList>
    </citation>
    <scope>NUCLEOTIDE SEQUENCE</scope>
    <source>
        <strain evidence="2">TK_41</strain>
    </source>
</reference>
<evidence type="ECO:0000313" key="2">
    <source>
        <dbReference type="EMBL" id="KAJ9601932.1"/>
    </source>
</evidence>
<dbReference type="Proteomes" id="UP001172673">
    <property type="component" value="Unassembled WGS sequence"/>
</dbReference>